<keyword evidence="1" id="KW-0328">Glycosyltransferase</keyword>
<dbReference type="GO" id="GO:0003950">
    <property type="term" value="F:NAD+ poly-ADP-ribosyltransferase activity"/>
    <property type="evidence" value="ECO:0007669"/>
    <property type="project" value="UniProtKB-UniRule"/>
</dbReference>
<dbReference type="SUPFAM" id="SSF56399">
    <property type="entry name" value="ADP-ribosylation"/>
    <property type="match status" value="1"/>
</dbReference>
<name>A0A1I7SNF5_BURXY</name>
<organism evidence="3 4">
    <name type="scientific">Bursaphelenchus xylophilus</name>
    <name type="common">Pinewood nematode worm</name>
    <name type="synonym">Aphelenchoides xylophilus</name>
    <dbReference type="NCBI Taxonomy" id="6326"/>
    <lineage>
        <taxon>Eukaryota</taxon>
        <taxon>Metazoa</taxon>
        <taxon>Ecdysozoa</taxon>
        <taxon>Nematoda</taxon>
        <taxon>Chromadorea</taxon>
        <taxon>Rhabditida</taxon>
        <taxon>Tylenchina</taxon>
        <taxon>Tylenchomorpha</taxon>
        <taxon>Aphelenchoidea</taxon>
        <taxon>Aphelenchoididae</taxon>
        <taxon>Bursaphelenchus</taxon>
    </lineage>
</organism>
<sequence length="113" mass="12568">MDKIPHSNNILFFFKFNLSFYFCQEKAAFGKGIYFTNCASKAANLTNPKAKDAPEQADQGEISAPEGTQYLILAEVALGKQKEVTKPEKSISKFMQDATSVYGKGIHRPTEKL</sequence>
<proteinExistence type="predicted"/>
<reference evidence="4" key="1">
    <citation type="submission" date="2016-11" db="UniProtKB">
        <authorList>
            <consortium name="WormBaseParasite"/>
        </authorList>
    </citation>
    <scope>IDENTIFICATION</scope>
</reference>
<dbReference type="WBParaSite" id="BXY_1459500.1">
    <property type="protein sequence ID" value="BXY_1459500.1"/>
    <property type="gene ID" value="BXY_1459500"/>
</dbReference>
<dbReference type="EC" id="2.4.2.-" evidence="1"/>
<evidence type="ECO:0000256" key="1">
    <source>
        <dbReference type="RuleBase" id="RU362114"/>
    </source>
</evidence>
<dbReference type="PROSITE" id="PS51059">
    <property type="entry name" value="PARP_CATALYTIC"/>
    <property type="match status" value="1"/>
</dbReference>
<dbReference type="InterPro" id="IPR012317">
    <property type="entry name" value="Poly(ADP-ribose)pol_cat_dom"/>
</dbReference>
<protein>
    <recommendedName>
        <fullName evidence="1">Poly [ADP-ribose] polymerase</fullName>
        <shortName evidence="1">PARP</shortName>
        <ecNumber evidence="1">2.4.2.-</ecNumber>
    </recommendedName>
</protein>
<evidence type="ECO:0000313" key="3">
    <source>
        <dbReference type="Proteomes" id="UP000095284"/>
    </source>
</evidence>
<feature type="domain" description="PARP catalytic" evidence="2">
    <location>
        <begin position="1"/>
        <end position="113"/>
    </location>
</feature>
<dbReference type="Pfam" id="PF00644">
    <property type="entry name" value="PARP"/>
    <property type="match status" value="1"/>
</dbReference>
<evidence type="ECO:0000259" key="2">
    <source>
        <dbReference type="PROSITE" id="PS51059"/>
    </source>
</evidence>
<evidence type="ECO:0000313" key="4">
    <source>
        <dbReference type="WBParaSite" id="BXY_1459500.1"/>
    </source>
</evidence>
<accession>A0A1I7SNF5</accession>
<keyword evidence="1" id="KW-0520">NAD</keyword>
<dbReference type="Gene3D" id="3.90.228.10">
    <property type="match status" value="1"/>
</dbReference>
<dbReference type="Proteomes" id="UP000095284">
    <property type="component" value="Unplaced"/>
</dbReference>
<keyword evidence="1" id="KW-0808">Transferase</keyword>
<dbReference type="AlphaFoldDB" id="A0A1I7SNF5"/>